<evidence type="ECO:0000313" key="2">
    <source>
        <dbReference type="EMBL" id="QNO42526.1"/>
    </source>
</evidence>
<dbReference type="AlphaFoldDB" id="A0A7G9Y3E2"/>
<proteinExistence type="predicted"/>
<sequence>MDKDAIIKQLKDAIDQFKRETELLKGRIKELVANWPCMRTRILHQV</sequence>
<feature type="coiled-coil region" evidence="1">
    <location>
        <begin position="7"/>
        <end position="34"/>
    </location>
</feature>
<gene>
    <name evidence="2" type="ORF">MMHALIEK_00001</name>
</gene>
<name>A0A7G9Y3E2_9EURY</name>
<accession>A0A7G9Y3E2</accession>
<dbReference type="EMBL" id="MT630749">
    <property type="protein sequence ID" value="QNO42526.1"/>
    <property type="molecule type" value="Genomic_DNA"/>
</dbReference>
<evidence type="ECO:0000256" key="1">
    <source>
        <dbReference type="SAM" id="Coils"/>
    </source>
</evidence>
<reference evidence="2" key="1">
    <citation type="submission" date="2020-06" db="EMBL/GenBank/DDBJ databases">
        <title>Unique genomic features of the anaerobic methanotrophic archaea.</title>
        <authorList>
            <person name="Chadwick G.L."/>
            <person name="Skennerton C.T."/>
            <person name="Laso-Perez R."/>
            <person name="Leu A.O."/>
            <person name="Speth D.R."/>
            <person name="Yu H."/>
            <person name="Morgan-Lang C."/>
            <person name="Hatzenpichler R."/>
            <person name="Goudeau D."/>
            <person name="Malmstrom R."/>
            <person name="Brazelton W.J."/>
            <person name="Woyke T."/>
            <person name="Hallam S.J."/>
            <person name="Tyson G.W."/>
            <person name="Wegener G."/>
            <person name="Boetius A."/>
            <person name="Orphan V."/>
        </authorList>
    </citation>
    <scope>NUCLEOTIDE SEQUENCE</scope>
</reference>
<protein>
    <submittedName>
        <fullName evidence="2">Uncharacterized protein</fullName>
    </submittedName>
</protein>
<keyword evidence="1" id="KW-0175">Coiled coil</keyword>
<organism evidence="2">
    <name type="scientific">Candidatus Methanogaster sp. ANME-2c ERB4</name>
    <dbReference type="NCBI Taxonomy" id="2759911"/>
    <lineage>
        <taxon>Archaea</taxon>
        <taxon>Methanobacteriati</taxon>
        <taxon>Methanobacteriota</taxon>
        <taxon>Stenosarchaea group</taxon>
        <taxon>Methanomicrobia</taxon>
        <taxon>Methanosarcinales</taxon>
        <taxon>ANME-2 cluster</taxon>
        <taxon>Candidatus Methanogasteraceae</taxon>
        <taxon>Candidatus Methanogaster</taxon>
    </lineage>
</organism>